<dbReference type="SUPFAM" id="SSF55785">
    <property type="entry name" value="PYP-like sensor domain (PAS domain)"/>
    <property type="match status" value="2"/>
</dbReference>
<dbReference type="Pfam" id="PF00512">
    <property type="entry name" value="HisKA"/>
    <property type="match status" value="1"/>
</dbReference>
<proteinExistence type="predicted"/>
<feature type="domain" description="PAS" evidence="5">
    <location>
        <begin position="611"/>
        <end position="681"/>
    </location>
</feature>
<keyword evidence="8" id="KW-1185">Reference proteome</keyword>
<evidence type="ECO:0000313" key="7">
    <source>
        <dbReference type="EMBL" id="POS87594.1"/>
    </source>
</evidence>
<comment type="caution">
    <text evidence="7">The sequence shown here is derived from an EMBL/GenBank/DDBJ whole genome shotgun (WGS) entry which is preliminary data.</text>
</comment>
<dbReference type="CDD" id="cd17546">
    <property type="entry name" value="REC_hyHK_CKI1_RcsC-like"/>
    <property type="match status" value="1"/>
</dbReference>
<dbReference type="InterPro" id="IPR013767">
    <property type="entry name" value="PAS_fold"/>
</dbReference>
<feature type="non-terminal residue" evidence="7">
    <location>
        <position position="1234"/>
    </location>
</feature>
<dbReference type="PROSITE" id="PS50110">
    <property type="entry name" value="RESPONSE_REGULATORY"/>
    <property type="match status" value="1"/>
</dbReference>
<feature type="domain" description="Histidine kinase" evidence="3">
    <location>
        <begin position="760"/>
        <end position="1035"/>
    </location>
</feature>
<evidence type="ECO:0000313" key="8">
    <source>
        <dbReference type="Proteomes" id="UP000237438"/>
    </source>
</evidence>
<name>A0A2S4PZX5_9PEZI</name>
<dbReference type="GO" id="GO:0000155">
    <property type="term" value="F:phosphorelay sensor kinase activity"/>
    <property type="evidence" value="ECO:0007669"/>
    <property type="project" value="InterPro"/>
</dbReference>
<dbReference type="SUPFAM" id="SSF55874">
    <property type="entry name" value="ATPase domain of HSP90 chaperone/DNA topoisomerase II/histidine kinase"/>
    <property type="match status" value="1"/>
</dbReference>
<dbReference type="InterPro" id="IPR000700">
    <property type="entry name" value="PAS-assoc_C"/>
</dbReference>
<dbReference type="SUPFAM" id="SSF52172">
    <property type="entry name" value="CheY-like"/>
    <property type="match status" value="1"/>
</dbReference>
<dbReference type="InterPro" id="IPR005467">
    <property type="entry name" value="His_kinase_dom"/>
</dbReference>
<dbReference type="PROSITE" id="PS50112">
    <property type="entry name" value="PAS"/>
    <property type="match status" value="1"/>
</dbReference>
<dbReference type="Pfam" id="PF26131">
    <property type="entry name" value="PAS-like"/>
    <property type="match status" value="1"/>
</dbReference>
<dbReference type="CDD" id="cd00082">
    <property type="entry name" value="HisKA"/>
    <property type="match status" value="1"/>
</dbReference>
<dbReference type="SMART" id="SM00388">
    <property type="entry name" value="HisKA"/>
    <property type="match status" value="1"/>
</dbReference>
<evidence type="ECO:0000256" key="2">
    <source>
        <dbReference type="PROSITE-ProRule" id="PRU00169"/>
    </source>
</evidence>
<dbReference type="SMART" id="SM00091">
    <property type="entry name" value="PAS"/>
    <property type="match status" value="1"/>
</dbReference>
<protein>
    <submittedName>
        <fullName evidence="7">Uncharacterized protein</fullName>
    </submittedName>
</protein>
<dbReference type="InterPro" id="IPR058846">
    <property type="entry name" value="PAS-like"/>
</dbReference>
<dbReference type="InterPro" id="IPR035965">
    <property type="entry name" value="PAS-like_dom_sf"/>
</dbReference>
<dbReference type="PROSITE" id="PS50109">
    <property type="entry name" value="HIS_KIN"/>
    <property type="match status" value="1"/>
</dbReference>
<gene>
    <name evidence="7" type="ORF">EPUL_001719</name>
</gene>
<dbReference type="InterPro" id="IPR003594">
    <property type="entry name" value="HATPase_dom"/>
</dbReference>
<dbReference type="Gene3D" id="3.30.450.20">
    <property type="entry name" value="PAS domain"/>
    <property type="match status" value="2"/>
</dbReference>
<dbReference type="Pfam" id="PF02518">
    <property type="entry name" value="HATPase_c"/>
    <property type="match status" value="1"/>
</dbReference>
<dbReference type="SMART" id="SM00387">
    <property type="entry name" value="HATPase_c"/>
    <property type="match status" value="1"/>
</dbReference>
<dbReference type="InterPro" id="IPR003661">
    <property type="entry name" value="HisK_dim/P_dom"/>
</dbReference>
<evidence type="ECO:0000256" key="1">
    <source>
        <dbReference type="ARBA" id="ARBA00022553"/>
    </source>
</evidence>
<dbReference type="PANTHER" id="PTHR43719">
    <property type="entry name" value="TWO-COMPONENT HISTIDINE KINASE"/>
    <property type="match status" value="1"/>
</dbReference>
<dbReference type="InterPro" id="IPR050956">
    <property type="entry name" value="2C_system_His_kinase"/>
</dbReference>
<dbReference type="SMART" id="SM00448">
    <property type="entry name" value="REC"/>
    <property type="match status" value="1"/>
</dbReference>
<dbReference type="GO" id="GO:0006355">
    <property type="term" value="P:regulation of DNA-templated transcription"/>
    <property type="evidence" value="ECO:0007669"/>
    <property type="project" value="InterPro"/>
</dbReference>
<dbReference type="STRING" id="225359.A0A2S4PZX5"/>
<evidence type="ECO:0000259" key="5">
    <source>
        <dbReference type="PROSITE" id="PS50112"/>
    </source>
</evidence>
<dbReference type="InterPro" id="IPR001789">
    <property type="entry name" value="Sig_transdc_resp-reg_receiver"/>
</dbReference>
<feature type="domain" description="Response regulatory" evidence="4">
    <location>
        <begin position="1106"/>
        <end position="1234"/>
    </location>
</feature>
<dbReference type="InterPro" id="IPR036097">
    <property type="entry name" value="HisK_dim/P_sf"/>
</dbReference>
<dbReference type="InterPro" id="IPR004358">
    <property type="entry name" value="Sig_transdc_His_kin-like_C"/>
</dbReference>
<dbReference type="Proteomes" id="UP000237438">
    <property type="component" value="Unassembled WGS sequence"/>
</dbReference>
<dbReference type="Gene3D" id="3.30.565.10">
    <property type="entry name" value="Histidine kinase-like ATPase, C-terminal domain"/>
    <property type="match status" value="1"/>
</dbReference>
<dbReference type="CDD" id="cd00130">
    <property type="entry name" value="PAS"/>
    <property type="match status" value="1"/>
</dbReference>
<dbReference type="OrthoDB" id="60033at2759"/>
<dbReference type="Gene3D" id="1.10.287.130">
    <property type="match status" value="1"/>
</dbReference>
<dbReference type="NCBIfam" id="TIGR00229">
    <property type="entry name" value="sensory_box"/>
    <property type="match status" value="1"/>
</dbReference>
<dbReference type="EMBL" id="PEDP01000101">
    <property type="protein sequence ID" value="POS87594.1"/>
    <property type="molecule type" value="Genomic_DNA"/>
</dbReference>
<dbReference type="Gene3D" id="3.40.50.2300">
    <property type="match status" value="1"/>
</dbReference>
<dbReference type="PANTHER" id="PTHR43719:SF30">
    <property type="entry name" value="TWO-COMPONENT SYSTEM RESPONSE REGULATOR"/>
    <property type="match status" value="1"/>
</dbReference>
<reference evidence="7 8" key="1">
    <citation type="submission" date="2017-10" db="EMBL/GenBank/DDBJ databases">
        <title>Development of genomic resources for the powdery mildew, Erysiphe pulchra.</title>
        <authorList>
            <person name="Wadl P.A."/>
            <person name="Mack B.M."/>
            <person name="Moore G."/>
            <person name="Beltz S.B."/>
        </authorList>
    </citation>
    <scope>NUCLEOTIDE SEQUENCE [LARGE SCALE GENOMIC DNA]</scope>
    <source>
        <strain evidence="7">Cflorida</strain>
    </source>
</reference>
<accession>A0A2S4PZX5</accession>
<keyword evidence="1 2" id="KW-0597">Phosphoprotein</keyword>
<dbReference type="Pfam" id="PF00072">
    <property type="entry name" value="Response_reg"/>
    <property type="match status" value="1"/>
</dbReference>
<dbReference type="InterPro" id="IPR011006">
    <property type="entry name" value="CheY-like_superfamily"/>
</dbReference>
<evidence type="ECO:0000259" key="6">
    <source>
        <dbReference type="PROSITE" id="PS50113"/>
    </source>
</evidence>
<dbReference type="Pfam" id="PF00989">
    <property type="entry name" value="PAS"/>
    <property type="match status" value="1"/>
</dbReference>
<feature type="domain" description="PAC" evidence="6">
    <location>
        <begin position="684"/>
        <end position="742"/>
    </location>
</feature>
<dbReference type="InterPro" id="IPR036890">
    <property type="entry name" value="HATPase_C_sf"/>
</dbReference>
<evidence type="ECO:0000259" key="3">
    <source>
        <dbReference type="PROSITE" id="PS50109"/>
    </source>
</evidence>
<dbReference type="PRINTS" id="PR00344">
    <property type="entry name" value="BCTRLSENSOR"/>
</dbReference>
<dbReference type="AlphaFoldDB" id="A0A2S4PZX5"/>
<dbReference type="PROSITE" id="PS50113">
    <property type="entry name" value="PAC"/>
    <property type="match status" value="1"/>
</dbReference>
<sequence length="1234" mass="139762">MTITEMEFLRTIEITELLEQDVRPTFIIDITNSTNFVAGSPLQIVFANPSLCSRGSLLEKVSGNSGIDNTEFRMMTDFPAFKYWALSFIQNGESQDISLPQFQYADLSWTCNTLRKRLRVIYGNSNINSSINAVSLCNRPLDVGEMANDQEIEFNSSNESKTSTHYYPVVLSSETSSDIKDNVFSQNDSKTVTDKLELPKRVIEKSSSPHIIPKITQLRYPGDLCGDWTPLPKSANISNHIQFIRSMEWASTALGPIKNWNAHLRTISNLVMCSPHPTAMYWGDDLITIYNEAYIMIAGKKHPEIMGQKFKDAWPELWGELKDTFLGAINSGLSTMKEDDCLFIQRNGYLEESYFSWSLIPIIGEGGSVVGLYNPVFDKTRQKIAERRMQILREVGECSATAQTVKTFWGRVIKSLEHYEKDIPFALLYSLGEEIDIDISSVQGSSYSHAKQCILEGKLGIPANHPAALSPLNLRCNNDNFISQLRKAMKAERPILLTTDDNTLSRELIDGLELRGFEDPCRSAVIFPIRPITGEVTLGLLVMGINPRRPYDDDYSLFIQLLSRQLATSLASVVLFQEEIKRGQKAAHLAALDRQELSKQLDLRTREAIESETKFTRMAELAPVGIFIANFEGDIIFTNEMLWEISRHPRSEKNANSWMENINDADRKQVEKSWKLLLENKTAVTLEFRFKAPWIDRNGCQSETWALMSAYPERNDEGNLKSVFGSITNISQQKWAEDHQKQRTYEAIEMKRQQDNFIDITSHEMRNPLSAILQCSEEISTSLTTYKEKLLFEKSTDNLLAILDSSIDASETIELCAQHQKRIVDDILTLSKLDSALLVVSPIVVEPVSVIQRVLKMFQCELEMNNFAWDFRVEKCYQELEINLVKLDPSRLFQVLINLTTNAIKFTKGYPKRKITLSVGASLKKSKIDNPDFSYFPSRSNRKDPTTNESEWGDGEQIYLYFSVQDTGKGLDEKEKAQLFQRFSQASPRTHALYGGSGLGLFISRELTELQGGEIGVASKPGIGSTFAFYVKARKVDSDIDPDTPIITPPINLSKNECSVDTEQLSRHFNHISLKPTNELRTVETSTREILPRPEPSLKIDRSKIKILIVEDNLVNQRVLRRQLVKEGFQITLANHGGEALDFLKKTTFWKGNESDGLELSIILMDLEMPSMDGLTCCRLIREAESKGNIVRHVPLIAVTANARLEHVNTALAAGMDAVQEKPFRIWELILKIE</sequence>
<dbReference type="InterPro" id="IPR000014">
    <property type="entry name" value="PAS"/>
</dbReference>
<dbReference type="SUPFAM" id="SSF47384">
    <property type="entry name" value="Homodimeric domain of signal transducing histidine kinase"/>
    <property type="match status" value="1"/>
</dbReference>
<organism evidence="7 8">
    <name type="scientific">Erysiphe pulchra</name>
    <dbReference type="NCBI Taxonomy" id="225359"/>
    <lineage>
        <taxon>Eukaryota</taxon>
        <taxon>Fungi</taxon>
        <taxon>Dikarya</taxon>
        <taxon>Ascomycota</taxon>
        <taxon>Pezizomycotina</taxon>
        <taxon>Leotiomycetes</taxon>
        <taxon>Erysiphales</taxon>
        <taxon>Erysiphaceae</taxon>
        <taxon>Erysiphe</taxon>
    </lineage>
</organism>
<evidence type="ECO:0000259" key="4">
    <source>
        <dbReference type="PROSITE" id="PS50110"/>
    </source>
</evidence>
<feature type="modified residue" description="4-aspartylphosphate" evidence="2">
    <location>
        <position position="1166"/>
    </location>
</feature>